<proteinExistence type="predicted"/>
<dbReference type="AlphaFoldDB" id="A0A1U8KKY6"/>
<evidence type="ECO:0000313" key="1">
    <source>
        <dbReference type="Proteomes" id="UP000818029"/>
    </source>
</evidence>
<dbReference type="Proteomes" id="UP000818029">
    <property type="component" value="Chromosome A12"/>
</dbReference>
<protein>
    <submittedName>
        <fullName evidence="2">Uncharacterized protein isoform X2</fullName>
    </submittedName>
</protein>
<gene>
    <name evidence="2" type="primary">LOC107918100</name>
</gene>
<reference evidence="2" key="2">
    <citation type="submission" date="2025-08" db="UniProtKB">
        <authorList>
            <consortium name="RefSeq"/>
        </authorList>
    </citation>
    <scope>IDENTIFICATION</scope>
</reference>
<sequence length="132" mass="14774">MSCRLLDSSLEKYLHPKRLALGETNSHRNLKKNSPTLSFARDGVDLVVAFISIPYQFPNRSLMTSVYPLIPIRPDSPNGADKDAAFLLFTVQQYPAAQLRNICSLVSSPCLHLGQMALFINLLILKFTRVGR</sequence>
<reference evidence="1" key="1">
    <citation type="journal article" date="2020" name="Nat. Genet.">
        <title>Genomic diversifications of five Gossypium allopolyploid species and their impact on cotton improvement.</title>
        <authorList>
            <person name="Chen Z.J."/>
            <person name="Sreedasyam A."/>
            <person name="Ando A."/>
            <person name="Song Q."/>
            <person name="De Santiago L.M."/>
            <person name="Hulse-Kemp A.M."/>
            <person name="Ding M."/>
            <person name="Ye W."/>
            <person name="Kirkbride R.C."/>
            <person name="Jenkins J."/>
            <person name="Plott C."/>
            <person name="Lovell J."/>
            <person name="Lin Y.M."/>
            <person name="Vaughn R."/>
            <person name="Liu B."/>
            <person name="Simpson S."/>
            <person name="Scheffler B.E."/>
            <person name="Wen L."/>
            <person name="Saski C.A."/>
            <person name="Grover C.E."/>
            <person name="Hu G."/>
            <person name="Conover J.L."/>
            <person name="Carlson J.W."/>
            <person name="Shu S."/>
            <person name="Boston L.B."/>
            <person name="Williams M."/>
            <person name="Peterson D.G."/>
            <person name="McGee K."/>
            <person name="Jones D.C."/>
            <person name="Wendel J.F."/>
            <person name="Stelly D.M."/>
            <person name="Grimwood J."/>
            <person name="Schmutz J."/>
        </authorList>
    </citation>
    <scope>NUCLEOTIDE SEQUENCE [LARGE SCALE GENOMIC DNA]</scope>
    <source>
        <strain evidence="1">cv. TM-1</strain>
    </source>
</reference>
<evidence type="ECO:0000313" key="2">
    <source>
        <dbReference type="RefSeq" id="XP_016703100.1"/>
    </source>
</evidence>
<keyword evidence="1" id="KW-1185">Reference proteome</keyword>
<name>A0A1U8KKY6_GOSHI</name>
<accession>A0A1U8KKY6</accession>
<organism evidence="1 2">
    <name type="scientific">Gossypium hirsutum</name>
    <name type="common">Upland cotton</name>
    <name type="synonym">Gossypium mexicanum</name>
    <dbReference type="NCBI Taxonomy" id="3635"/>
    <lineage>
        <taxon>Eukaryota</taxon>
        <taxon>Viridiplantae</taxon>
        <taxon>Streptophyta</taxon>
        <taxon>Embryophyta</taxon>
        <taxon>Tracheophyta</taxon>
        <taxon>Spermatophyta</taxon>
        <taxon>Magnoliopsida</taxon>
        <taxon>eudicotyledons</taxon>
        <taxon>Gunneridae</taxon>
        <taxon>Pentapetalae</taxon>
        <taxon>rosids</taxon>
        <taxon>malvids</taxon>
        <taxon>Malvales</taxon>
        <taxon>Malvaceae</taxon>
        <taxon>Malvoideae</taxon>
        <taxon>Gossypium</taxon>
    </lineage>
</organism>
<dbReference type="RefSeq" id="XP_016703100.1">
    <property type="nucleotide sequence ID" value="XM_016847611.2"/>
</dbReference>
<dbReference type="GeneID" id="107918100"/>